<accession>A0A645IXG7</accession>
<dbReference type="PROSITE" id="PS52050">
    <property type="entry name" value="WYL"/>
    <property type="match status" value="1"/>
</dbReference>
<sequence>MKFDYYDASGNQTERTVEAVRLIFKESSWYLQAFCLKRDDWRIFKLFRIDWRTMKVLNQSFEPRTPPEAFGQDDLAGTTRLILLFERNSEHRVREEFAPDSITYREDGRLLVQLESRLDQRTRFYLLSYGAELEVLEPSELRRWLHVQAQKIVETYRAK</sequence>
<dbReference type="PANTHER" id="PTHR34580">
    <property type="match status" value="1"/>
</dbReference>
<protein>
    <submittedName>
        <fullName evidence="3">Uncharacterized protein</fullName>
    </submittedName>
</protein>
<evidence type="ECO:0000313" key="3">
    <source>
        <dbReference type="EMBL" id="MPN56125.1"/>
    </source>
</evidence>
<comment type="caution">
    <text evidence="3">The sequence shown here is derived from an EMBL/GenBank/DDBJ whole genome shotgun (WGS) entry which is preliminary data.</text>
</comment>
<dbReference type="InterPro" id="IPR051534">
    <property type="entry name" value="CBASS_pafABC_assoc_protein"/>
</dbReference>
<evidence type="ECO:0000259" key="2">
    <source>
        <dbReference type="Pfam" id="PF25583"/>
    </source>
</evidence>
<dbReference type="EMBL" id="VSSQ01126129">
    <property type="protein sequence ID" value="MPN56125.1"/>
    <property type="molecule type" value="Genomic_DNA"/>
</dbReference>
<dbReference type="AlphaFoldDB" id="A0A645IXG7"/>
<dbReference type="Pfam" id="PF13280">
    <property type="entry name" value="WYL"/>
    <property type="match status" value="1"/>
</dbReference>
<dbReference type="InterPro" id="IPR026881">
    <property type="entry name" value="WYL_dom"/>
</dbReference>
<proteinExistence type="predicted"/>
<dbReference type="Pfam" id="PF25583">
    <property type="entry name" value="WCX"/>
    <property type="match status" value="1"/>
</dbReference>
<dbReference type="PANTHER" id="PTHR34580:SF1">
    <property type="entry name" value="PROTEIN PAFC"/>
    <property type="match status" value="1"/>
</dbReference>
<evidence type="ECO:0000259" key="1">
    <source>
        <dbReference type="Pfam" id="PF13280"/>
    </source>
</evidence>
<feature type="domain" description="WCX" evidence="2">
    <location>
        <begin position="80"/>
        <end position="152"/>
    </location>
</feature>
<reference evidence="3" key="1">
    <citation type="submission" date="2019-08" db="EMBL/GenBank/DDBJ databases">
        <authorList>
            <person name="Kucharzyk K."/>
            <person name="Murdoch R.W."/>
            <person name="Higgins S."/>
            <person name="Loffler F."/>
        </authorList>
    </citation>
    <scope>NUCLEOTIDE SEQUENCE</scope>
</reference>
<gene>
    <name evidence="3" type="ORF">SDC9_203811</name>
</gene>
<name>A0A645IXG7_9ZZZZ</name>
<dbReference type="InterPro" id="IPR057727">
    <property type="entry name" value="WCX_dom"/>
</dbReference>
<organism evidence="3">
    <name type="scientific">bioreactor metagenome</name>
    <dbReference type="NCBI Taxonomy" id="1076179"/>
    <lineage>
        <taxon>unclassified sequences</taxon>
        <taxon>metagenomes</taxon>
        <taxon>ecological metagenomes</taxon>
    </lineage>
</organism>
<feature type="domain" description="WYL" evidence="1">
    <location>
        <begin position="2"/>
        <end position="50"/>
    </location>
</feature>